<dbReference type="Gene3D" id="2.40.100.10">
    <property type="entry name" value="Cyclophilin-like"/>
    <property type="match status" value="1"/>
</dbReference>
<feature type="domain" description="6-phospho-N-acetylmuramidase C-terminal" evidence="1">
    <location>
        <begin position="250"/>
        <end position="345"/>
    </location>
</feature>
<feature type="domain" description="6-phospho-N-acetylmuramidase N-terminal" evidence="2">
    <location>
        <begin position="2"/>
        <end position="228"/>
    </location>
</feature>
<dbReference type="InterPro" id="IPR008589">
    <property type="entry name" value="MupG"/>
</dbReference>
<sequence length="356" mass="39984">MLGFSIYLNRDLTAADYNYLLAMRNAGLTTVFTSLHIPEDDQKVVLKRLAELTKWCQNLETDIIADVSEEGLEQLGIALDNEKQIESLGLTGLRIDDGVTSATIAKLSQKMPIALNASTINEDDITALREHGASFENLQAWHNFYPRPETGLDANWLEQKNNWLHQMNLETMAFVAGDDVLRGPIHAGLPTLEKHRGENPLAAALELKQLGCDHVFIGDGSLTTNMIDCFKNYIKQQTITLHVDGNLPELFNYEWSNRPDVARDVIRLTEGRSRQLFNTEPQTKVSARPKGTITCDNKLYLRYQGELQITKRDLPADKKVNVLGHVVPQDLPLLDQIGAGQKIHFVELKKTRSICV</sequence>
<dbReference type="PANTHER" id="PTHR38435">
    <property type="match status" value="1"/>
</dbReference>
<dbReference type="SUPFAM" id="SSF50891">
    <property type="entry name" value="Cyclophilin-like"/>
    <property type="match status" value="1"/>
</dbReference>
<dbReference type="PANTHER" id="PTHR38435:SF2">
    <property type="entry name" value="DUF871 DOMAIN-CONTAINING PROTEIN"/>
    <property type="match status" value="1"/>
</dbReference>
<dbReference type="Pfam" id="PF19200">
    <property type="entry name" value="MupG_N"/>
    <property type="match status" value="1"/>
</dbReference>
<evidence type="ECO:0000259" key="2">
    <source>
        <dbReference type="Pfam" id="PF19200"/>
    </source>
</evidence>
<reference evidence="3" key="1">
    <citation type="submission" date="2021-09" db="EMBL/GenBank/DDBJ databases">
        <title>Lactobacillus species from Apis mellifera, Switzerland.</title>
        <authorList>
            <person name="Pfister J."/>
            <person name="Brown A."/>
            <person name="Neumann P."/>
            <person name="Collaud A."/>
            <person name="Retschnig G."/>
            <person name="Perreten V."/>
        </authorList>
    </citation>
    <scope>NUCLEOTIDE SEQUENCE</scope>
    <source>
        <strain evidence="3">IBH002</strain>
    </source>
</reference>
<dbReference type="InterPro" id="IPR029000">
    <property type="entry name" value="Cyclophilin-like_dom_sf"/>
</dbReference>
<dbReference type="Gene3D" id="3.20.20.70">
    <property type="entry name" value="Aldolase class I"/>
    <property type="match status" value="1"/>
</dbReference>
<accession>A0AA47B3A2</accession>
<dbReference type="Pfam" id="PF05913">
    <property type="entry name" value="MupG_C"/>
    <property type="match status" value="1"/>
</dbReference>
<dbReference type="RefSeq" id="WP_046327556.1">
    <property type="nucleotide sequence ID" value="NZ_CP084389.1"/>
</dbReference>
<protein>
    <submittedName>
        <fullName evidence="3">MupG family TIM beta-alpha barrel fold protein</fullName>
    </submittedName>
</protein>
<dbReference type="Proteomes" id="UP001164557">
    <property type="component" value="Chromosome"/>
</dbReference>
<gene>
    <name evidence="3" type="ORF">LDX53_07155</name>
</gene>
<evidence type="ECO:0000313" key="3">
    <source>
        <dbReference type="EMBL" id="UZX29346.1"/>
    </source>
</evidence>
<organism evidence="3 4">
    <name type="scientific">Lactobacillus helsingborgensis</name>
    <dbReference type="NCBI Taxonomy" id="1218494"/>
    <lineage>
        <taxon>Bacteria</taxon>
        <taxon>Bacillati</taxon>
        <taxon>Bacillota</taxon>
        <taxon>Bacilli</taxon>
        <taxon>Lactobacillales</taxon>
        <taxon>Lactobacillaceae</taxon>
        <taxon>Lactobacillus</taxon>
    </lineage>
</organism>
<dbReference type="InterPro" id="IPR017853">
    <property type="entry name" value="GH"/>
</dbReference>
<evidence type="ECO:0000259" key="1">
    <source>
        <dbReference type="Pfam" id="PF05913"/>
    </source>
</evidence>
<proteinExistence type="predicted"/>
<dbReference type="EMBL" id="CP084389">
    <property type="protein sequence ID" value="UZX29346.1"/>
    <property type="molecule type" value="Genomic_DNA"/>
</dbReference>
<evidence type="ECO:0000313" key="4">
    <source>
        <dbReference type="Proteomes" id="UP001164557"/>
    </source>
</evidence>
<keyword evidence="4" id="KW-1185">Reference proteome</keyword>
<dbReference type="AlphaFoldDB" id="A0AA47B3A2"/>
<dbReference type="InterPro" id="IPR043797">
    <property type="entry name" value="MupG_N"/>
</dbReference>
<dbReference type="InterPro" id="IPR043894">
    <property type="entry name" value="MupG_C"/>
</dbReference>
<dbReference type="SUPFAM" id="SSF51445">
    <property type="entry name" value="(Trans)glycosidases"/>
    <property type="match status" value="1"/>
</dbReference>
<dbReference type="InterPro" id="IPR013785">
    <property type="entry name" value="Aldolase_TIM"/>
</dbReference>
<name>A0AA47B3A2_9LACO</name>